<dbReference type="OrthoDB" id="3208990at2"/>
<keyword evidence="4 7" id="KW-1133">Transmembrane helix</keyword>
<evidence type="ECO:0000259" key="8">
    <source>
        <dbReference type="Pfam" id="PF04024"/>
    </source>
</evidence>
<sequence>MVTMDTKQLQQQVADLWATRPVRPDDPRTIAGVCGGIAARYRVDPTLVKVAFVVAALFGGSGVLLYLAAWIAFPGAAKARSAAARGRPVHGRMALHNPRIILFVVLAIVIVSSLGPNSTWGSGGVVGAILMLAGWWLLYLRTPTPPPATSVDTQPVAATYTVGSAHPAGAASAGQFERWIPRAMTTPMIPGGHPPTPRPVDATSDEARPSLLKETPAEPTPPAWDPLGTAPFAWDLPEPAPSRDPEPLRDRRSPTTLIVVGLAVLVGAVGTAARQAGIEWFTVGRILACSLAVIGGGLIYAGMRRRSSGRHSSGLVPIAIAVGVATVITTTAAGFSGLPAGGLGDRDWKPLTENDIKSEYTLGGGNMVLDLTKVDLTADRHVTLRNGLGQITVKVGPEMNVRADCSTGVGEYTCPDGLDGGRNGTEGPVLSIDAHTGMGQVEVVR</sequence>
<dbReference type="PANTHER" id="PTHR33885">
    <property type="entry name" value="PHAGE SHOCK PROTEIN C"/>
    <property type="match status" value="1"/>
</dbReference>
<evidence type="ECO:0000256" key="3">
    <source>
        <dbReference type="ARBA" id="ARBA00022692"/>
    </source>
</evidence>
<dbReference type="AlphaFoldDB" id="D0L8I0"/>
<feature type="domain" description="Phage shock protein PspC N-terminal" evidence="8">
    <location>
        <begin position="20"/>
        <end position="74"/>
    </location>
</feature>
<keyword evidence="5 7" id="KW-0472">Membrane</keyword>
<dbReference type="STRING" id="526226.Gbro_1735"/>
<dbReference type="HOGENOM" id="CLU_030489_1_0_11"/>
<accession>D0L8I0</accession>
<evidence type="ECO:0000256" key="1">
    <source>
        <dbReference type="ARBA" id="ARBA00004162"/>
    </source>
</evidence>
<gene>
    <name evidence="9" type="ordered locus">Gbro_1735</name>
</gene>
<dbReference type="eggNOG" id="COG1983">
    <property type="taxonomic scope" value="Bacteria"/>
</dbReference>
<reference evidence="10" key="1">
    <citation type="submission" date="2009-10" db="EMBL/GenBank/DDBJ databases">
        <title>The complete chromosome of Gordonia bronchialis DSM 43247.</title>
        <authorList>
            <consortium name="US DOE Joint Genome Institute (JGI-PGF)"/>
            <person name="Lucas S."/>
            <person name="Copeland A."/>
            <person name="Lapidus A."/>
            <person name="Glavina del Rio T."/>
            <person name="Dalin E."/>
            <person name="Tice H."/>
            <person name="Bruce D."/>
            <person name="Goodwin L."/>
            <person name="Pitluck S."/>
            <person name="Kyrpides N."/>
            <person name="Mavromatis K."/>
            <person name="Ivanova N."/>
            <person name="Ovchinnikova G."/>
            <person name="Saunders E."/>
            <person name="Brettin T."/>
            <person name="Detter J.C."/>
            <person name="Han C."/>
            <person name="Larimer F."/>
            <person name="Land M."/>
            <person name="Hauser L."/>
            <person name="Markowitz V."/>
            <person name="Cheng J.-F."/>
            <person name="Hugenholtz P."/>
            <person name="Woyke T."/>
            <person name="Wu D."/>
            <person name="Jando M."/>
            <person name="Schneider S."/>
            <person name="Goeker M."/>
            <person name="Klenk H.-P."/>
            <person name="Eisen J.A."/>
        </authorList>
    </citation>
    <scope>NUCLEOTIDE SEQUENCE [LARGE SCALE GENOMIC DNA]</scope>
    <source>
        <strain evidence="10">ATCC 25592 / DSM 43247 / BCRC 13721 / JCM 3198 / KCTC 3076 / NBRC 16047 / NCTC 10667</strain>
    </source>
</reference>
<keyword evidence="2" id="KW-1003">Cell membrane</keyword>
<dbReference type="InterPro" id="IPR007168">
    <property type="entry name" value="Phageshock_PspC_N"/>
</dbReference>
<keyword evidence="3 7" id="KW-0812">Transmembrane</keyword>
<dbReference type="RefSeq" id="WP_012833563.1">
    <property type="nucleotide sequence ID" value="NC_013441.1"/>
</dbReference>
<dbReference type="GO" id="GO:0005886">
    <property type="term" value="C:plasma membrane"/>
    <property type="evidence" value="ECO:0007669"/>
    <property type="project" value="UniProtKB-SubCell"/>
</dbReference>
<proteinExistence type="predicted"/>
<dbReference type="EMBL" id="CP001802">
    <property type="protein sequence ID" value="ACY20997.1"/>
    <property type="molecule type" value="Genomic_DNA"/>
</dbReference>
<name>D0L8I0_GORB4</name>
<dbReference type="PANTHER" id="PTHR33885:SF3">
    <property type="entry name" value="PHAGE SHOCK PROTEIN C"/>
    <property type="match status" value="1"/>
</dbReference>
<organism evidence="9 10">
    <name type="scientific">Gordonia bronchialis (strain ATCC 25592 / DSM 43247 / BCRC 13721 / JCM 3198 / KCTC 3076 / NBRC 16047 / NCTC 10667)</name>
    <name type="common">Rhodococcus bronchialis</name>
    <dbReference type="NCBI Taxonomy" id="526226"/>
    <lineage>
        <taxon>Bacteria</taxon>
        <taxon>Bacillati</taxon>
        <taxon>Actinomycetota</taxon>
        <taxon>Actinomycetes</taxon>
        <taxon>Mycobacteriales</taxon>
        <taxon>Gordoniaceae</taxon>
        <taxon>Gordonia</taxon>
    </lineage>
</organism>
<evidence type="ECO:0000313" key="10">
    <source>
        <dbReference type="Proteomes" id="UP000001219"/>
    </source>
</evidence>
<feature type="transmembrane region" description="Helical" evidence="7">
    <location>
        <begin position="50"/>
        <end position="73"/>
    </location>
</feature>
<keyword evidence="10" id="KW-1185">Reference proteome</keyword>
<evidence type="ECO:0000256" key="5">
    <source>
        <dbReference type="ARBA" id="ARBA00023136"/>
    </source>
</evidence>
<reference evidence="9 10" key="2">
    <citation type="journal article" date="2010" name="Stand. Genomic Sci.">
        <title>Complete genome sequence of Gordonia bronchialis type strain (3410).</title>
        <authorList>
            <person name="Ivanova N."/>
            <person name="Sikorski J."/>
            <person name="Jando M."/>
            <person name="Lapidus A."/>
            <person name="Nolan M."/>
            <person name="Lucas S."/>
            <person name="Del Rio T.G."/>
            <person name="Tice H."/>
            <person name="Copeland A."/>
            <person name="Cheng J.F."/>
            <person name="Chen F."/>
            <person name="Bruce D."/>
            <person name="Goodwin L."/>
            <person name="Pitluck S."/>
            <person name="Mavromatis K."/>
            <person name="Ovchinnikova G."/>
            <person name="Pati A."/>
            <person name="Chen A."/>
            <person name="Palaniappan K."/>
            <person name="Land M."/>
            <person name="Hauser L."/>
            <person name="Chang Y.J."/>
            <person name="Jeffries C.D."/>
            <person name="Chain P."/>
            <person name="Saunders E."/>
            <person name="Han C."/>
            <person name="Detter J.C."/>
            <person name="Brettin T."/>
            <person name="Rohde M."/>
            <person name="Goker M."/>
            <person name="Bristow J."/>
            <person name="Eisen J.A."/>
            <person name="Markowitz V."/>
            <person name="Hugenholtz P."/>
            <person name="Klenk H.P."/>
            <person name="Kyrpides N.C."/>
        </authorList>
    </citation>
    <scope>NUCLEOTIDE SEQUENCE [LARGE SCALE GENOMIC DNA]</scope>
    <source>
        <strain evidence="10">ATCC 25592 / DSM 43247 / BCRC 13721 / JCM 3198 / KCTC 3076 / NBRC 16047 / NCTC 10667</strain>
    </source>
</reference>
<evidence type="ECO:0000256" key="2">
    <source>
        <dbReference type="ARBA" id="ARBA00022475"/>
    </source>
</evidence>
<feature type="transmembrane region" description="Helical" evidence="7">
    <location>
        <begin position="315"/>
        <end position="335"/>
    </location>
</feature>
<feature type="compositionally biased region" description="Basic and acidic residues" evidence="6">
    <location>
        <begin position="241"/>
        <end position="251"/>
    </location>
</feature>
<feature type="transmembrane region" description="Helical" evidence="7">
    <location>
        <begin position="257"/>
        <end position="277"/>
    </location>
</feature>
<dbReference type="InterPro" id="IPR052027">
    <property type="entry name" value="PspC"/>
</dbReference>
<comment type="subcellular location">
    <subcellularLocation>
        <location evidence="1">Cell membrane</location>
        <topology evidence="1">Single-pass membrane protein</topology>
    </subcellularLocation>
</comment>
<feature type="transmembrane region" description="Helical" evidence="7">
    <location>
        <begin position="283"/>
        <end position="303"/>
    </location>
</feature>
<dbReference type="KEGG" id="gbr:Gbro_1735"/>
<evidence type="ECO:0000313" key="9">
    <source>
        <dbReference type="EMBL" id="ACY20997.1"/>
    </source>
</evidence>
<feature type="region of interest" description="Disordered" evidence="6">
    <location>
        <begin position="187"/>
        <end position="251"/>
    </location>
</feature>
<dbReference type="Proteomes" id="UP000001219">
    <property type="component" value="Chromosome"/>
</dbReference>
<evidence type="ECO:0000256" key="4">
    <source>
        <dbReference type="ARBA" id="ARBA00022989"/>
    </source>
</evidence>
<evidence type="ECO:0000256" key="6">
    <source>
        <dbReference type="SAM" id="MobiDB-lite"/>
    </source>
</evidence>
<evidence type="ECO:0000256" key="7">
    <source>
        <dbReference type="SAM" id="Phobius"/>
    </source>
</evidence>
<protein>
    <submittedName>
        <fullName evidence="9">PspC domain protein</fullName>
    </submittedName>
</protein>
<feature type="transmembrane region" description="Helical" evidence="7">
    <location>
        <begin position="120"/>
        <end position="140"/>
    </location>
</feature>
<feature type="transmembrane region" description="Helical" evidence="7">
    <location>
        <begin position="94"/>
        <end position="114"/>
    </location>
</feature>
<dbReference type="Pfam" id="PF04024">
    <property type="entry name" value="PspC"/>
    <property type="match status" value="1"/>
</dbReference>